<dbReference type="Proteomes" id="UP000887565">
    <property type="component" value="Unplaced"/>
</dbReference>
<evidence type="ECO:0000313" key="1">
    <source>
        <dbReference type="Proteomes" id="UP000887565"/>
    </source>
</evidence>
<accession>A0A915KUY7</accession>
<reference evidence="2" key="1">
    <citation type="submission" date="2022-11" db="UniProtKB">
        <authorList>
            <consortium name="WormBaseParasite"/>
        </authorList>
    </citation>
    <scope>IDENTIFICATION</scope>
</reference>
<keyword evidence="1" id="KW-1185">Reference proteome</keyword>
<dbReference type="SUPFAM" id="SSF50814">
    <property type="entry name" value="Lipocalins"/>
    <property type="match status" value="1"/>
</dbReference>
<proteinExistence type="predicted"/>
<dbReference type="InterPro" id="IPR012674">
    <property type="entry name" value="Calycin"/>
</dbReference>
<evidence type="ECO:0000313" key="2">
    <source>
        <dbReference type="WBParaSite" id="nRc.2.0.1.t41947-RA"/>
    </source>
</evidence>
<dbReference type="Gene3D" id="2.40.128.20">
    <property type="match status" value="1"/>
</dbReference>
<dbReference type="WBParaSite" id="nRc.2.0.1.t41947-RA">
    <property type="protein sequence ID" value="nRc.2.0.1.t41947-RA"/>
    <property type="gene ID" value="nRc.2.0.1.g41947"/>
</dbReference>
<sequence length="108" mass="12212">MDKQQMFGFMTVKSTANPMPVNLMTTGNTGITMMEEGYLKNGQIHLELVYITSMPIISNNSMPIKTKRTFAASSGFLLESISRVDNRGNVEDFVRYFNRKNVTVPEHT</sequence>
<name>A0A915KUY7_ROMCU</name>
<dbReference type="AlphaFoldDB" id="A0A915KUY7"/>
<protein>
    <submittedName>
        <fullName evidence="2">Uncharacterized protein</fullName>
    </submittedName>
</protein>
<organism evidence="1 2">
    <name type="scientific">Romanomermis culicivorax</name>
    <name type="common">Nematode worm</name>
    <dbReference type="NCBI Taxonomy" id="13658"/>
    <lineage>
        <taxon>Eukaryota</taxon>
        <taxon>Metazoa</taxon>
        <taxon>Ecdysozoa</taxon>
        <taxon>Nematoda</taxon>
        <taxon>Enoplea</taxon>
        <taxon>Dorylaimia</taxon>
        <taxon>Mermithida</taxon>
        <taxon>Mermithoidea</taxon>
        <taxon>Mermithidae</taxon>
        <taxon>Romanomermis</taxon>
    </lineage>
</organism>